<dbReference type="Gene3D" id="3.30.160.60">
    <property type="entry name" value="Classic Zinc Finger"/>
    <property type="match status" value="1"/>
</dbReference>
<protein>
    <submittedName>
        <fullName evidence="2">MIGE-like and Zn finger domain containing protein</fullName>
    </submittedName>
</protein>
<dbReference type="InterPro" id="IPR013087">
    <property type="entry name" value="Znf_C2H2_type"/>
</dbReference>
<reference evidence="2" key="1">
    <citation type="submission" date="2022-10" db="EMBL/GenBank/DDBJ databases">
        <title>Genomics discovery of giant fungal viruses from subsurface oceanic crustal fluids.</title>
        <authorList>
            <person name="Bhattacharjee A.S."/>
            <person name="Schulz F."/>
            <person name="Woyke T."/>
            <person name="Orcutt B.N."/>
            <person name="Matinez Martinez J."/>
        </authorList>
    </citation>
    <scope>NUCLEOTIDE SEQUENCE</scope>
    <source>
        <strain evidence="2">VSAG1.JdFR</strain>
    </source>
</reference>
<organism evidence="2">
    <name type="scientific">Nucleocytoviricota sp</name>
    <dbReference type="NCBI Taxonomy" id="2809609"/>
    <lineage>
        <taxon>Viruses</taxon>
        <taxon>Varidnaviria</taxon>
        <taxon>Bamfordvirae</taxon>
        <taxon>Nucleocytoviricota</taxon>
    </lineage>
</organism>
<feature type="domain" description="C2H2-type" evidence="1">
    <location>
        <begin position="165"/>
        <end position="189"/>
    </location>
</feature>
<evidence type="ECO:0000313" key="2">
    <source>
        <dbReference type="EMBL" id="UZT29004.1"/>
    </source>
</evidence>
<feature type="domain" description="C2H2-type" evidence="1">
    <location>
        <begin position="124"/>
        <end position="146"/>
    </location>
</feature>
<dbReference type="InterPro" id="IPR035901">
    <property type="entry name" value="GIY-YIG_endonuc_sf"/>
</dbReference>
<proteinExistence type="predicted"/>
<dbReference type="SUPFAM" id="SSF82771">
    <property type="entry name" value="GIY-YIG endonuclease"/>
    <property type="match status" value="1"/>
</dbReference>
<evidence type="ECO:0000259" key="1">
    <source>
        <dbReference type="SMART" id="SM00355"/>
    </source>
</evidence>
<dbReference type="SMART" id="SM00355">
    <property type="entry name" value="ZnF_C2H2"/>
    <property type="match status" value="2"/>
</dbReference>
<dbReference type="InterPro" id="IPR036236">
    <property type="entry name" value="Znf_C2H2_sf"/>
</dbReference>
<accession>A0A9E8G4Q5</accession>
<sequence length="462" mass="54515">MPKEVIEYSNTIIYKIVCNDINITDTYVGHTTNFVQRKHAHKQGVNNPKSHNYNCKLYKFVRAHGGWNNWSMIIVAFKNCANNYEACAFEHEYYKLLNANLNSIDPYKPKEIIEKKEDIIGYKYNCDECDFKNNNKYIYNKHKKAHNKDNYMTTAKNYVNFSNKFECTHCDYSTSRKSQFDRHNLTAKHLKNINTTNTELNTTNMELNTTKKGSYTCHCGKNYNHRASLFNHKKICNFKKENINCEIKEQNNQENIVKELKEIILKQQSQIEKQQDQISELIPKVGNNNTINNTINNTNNNNQKFNINVFLNEQCKDAMSINEFVKSIEITLKNLLTTKSKGLTIGLNEIINENMNKLSLYERPIHCTDKKRETLYIKHDKWEKDIDKTNTAGMLKELQLQQIKNLHKFKEDNPNYEQDEELKHEYMILLNKCTKPLSESEKKLFKNLCDNTYIKDEELLEK</sequence>
<dbReference type="EMBL" id="OP765507">
    <property type="protein sequence ID" value="UZT29004.1"/>
    <property type="molecule type" value="Genomic_DNA"/>
</dbReference>
<dbReference type="SUPFAM" id="SSF57667">
    <property type="entry name" value="beta-beta-alpha zinc fingers"/>
    <property type="match status" value="1"/>
</dbReference>
<name>A0A9E8G4Q5_9VIRU</name>